<keyword evidence="2" id="KW-1185">Reference proteome</keyword>
<gene>
    <name evidence="1" type="ORF">KIN20_034992</name>
</gene>
<accession>A0AAD5RAH8</accession>
<reference evidence="1" key="1">
    <citation type="submission" date="2021-06" db="EMBL/GenBank/DDBJ databases">
        <title>Parelaphostrongylus tenuis whole genome reference sequence.</title>
        <authorList>
            <person name="Garwood T.J."/>
            <person name="Larsen P.A."/>
            <person name="Fountain-Jones N.M."/>
            <person name="Garbe J.R."/>
            <person name="Macchietto M.G."/>
            <person name="Kania S.A."/>
            <person name="Gerhold R.W."/>
            <person name="Richards J.E."/>
            <person name="Wolf T.M."/>
        </authorList>
    </citation>
    <scope>NUCLEOTIDE SEQUENCE</scope>
    <source>
        <strain evidence="1">MNPRO001-30</strain>
        <tissue evidence="1">Meninges</tissue>
    </source>
</reference>
<comment type="caution">
    <text evidence="1">The sequence shown here is derived from an EMBL/GenBank/DDBJ whole genome shotgun (WGS) entry which is preliminary data.</text>
</comment>
<proteinExistence type="predicted"/>
<name>A0AAD5RAH8_PARTN</name>
<evidence type="ECO:0000313" key="1">
    <source>
        <dbReference type="EMBL" id="KAJ1372748.1"/>
    </source>
</evidence>
<dbReference type="EMBL" id="JAHQIW010007180">
    <property type="protein sequence ID" value="KAJ1372748.1"/>
    <property type="molecule type" value="Genomic_DNA"/>
</dbReference>
<dbReference type="Proteomes" id="UP001196413">
    <property type="component" value="Unassembled WGS sequence"/>
</dbReference>
<evidence type="ECO:0000313" key="2">
    <source>
        <dbReference type="Proteomes" id="UP001196413"/>
    </source>
</evidence>
<organism evidence="1 2">
    <name type="scientific">Parelaphostrongylus tenuis</name>
    <name type="common">Meningeal worm</name>
    <dbReference type="NCBI Taxonomy" id="148309"/>
    <lineage>
        <taxon>Eukaryota</taxon>
        <taxon>Metazoa</taxon>
        <taxon>Ecdysozoa</taxon>
        <taxon>Nematoda</taxon>
        <taxon>Chromadorea</taxon>
        <taxon>Rhabditida</taxon>
        <taxon>Rhabditina</taxon>
        <taxon>Rhabditomorpha</taxon>
        <taxon>Strongyloidea</taxon>
        <taxon>Metastrongylidae</taxon>
        <taxon>Parelaphostrongylus</taxon>
    </lineage>
</organism>
<protein>
    <submittedName>
        <fullName evidence="1">Uncharacterized protein</fullName>
    </submittedName>
</protein>
<sequence>MVMGLRVKRFIFNEHGIESERTLVDDICSPHPADALKLYWDTKMSNKLFSLHNFYL</sequence>
<dbReference type="AlphaFoldDB" id="A0AAD5RAH8"/>